<dbReference type="Proteomes" id="UP000026962">
    <property type="component" value="Chromosome 2"/>
</dbReference>
<dbReference type="HOGENOM" id="CLU_2999819_0_0_1"/>
<dbReference type="Gramene" id="OPUNC02G12900.1">
    <property type="protein sequence ID" value="OPUNC02G12900.1"/>
    <property type="gene ID" value="OPUNC02G12900"/>
</dbReference>
<protein>
    <submittedName>
        <fullName evidence="1">Uncharacterized protein</fullName>
    </submittedName>
</protein>
<sequence length="57" mass="6221">MDAKLQDAVVAHEDMDAEVAPEDDMTTCGIVEHLVQEDNSADTMEVEQLAQVCIRCG</sequence>
<dbReference type="AlphaFoldDB" id="A0A0E0JZ50"/>
<proteinExistence type="predicted"/>
<reference evidence="1" key="1">
    <citation type="submission" date="2015-04" db="UniProtKB">
        <authorList>
            <consortium name="EnsemblPlants"/>
        </authorList>
    </citation>
    <scope>IDENTIFICATION</scope>
</reference>
<dbReference type="EnsemblPlants" id="OPUNC02G12900.1">
    <property type="protein sequence ID" value="OPUNC02G12900.1"/>
    <property type="gene ID" value="OPUNC02G12900"/>
</dbReference>
<evidence type="ECO:0000313" key="2">
    <source>
        <dbReference type="Proteomes" id="UP000026962"/>
    </source>
</evidence>
<name>A0A0E0JZ50_ORYPU</name>
<keyword evidence="2" id="KW-1185">Reference proteome</keyword>
<accession>A0A0E0JZ50</accession>
<reference evidence="1" key="2">
    <citation type="submission" date="2018-05" db="EMBL/GenBank/DDBJ databases">
        <title>OpunRS2 (Oryza punctata Reference Sequence Version 2).</title>
        <authorList>
            <person name="Zhang J."/>
            <person name="Kudrna D."/>
            <person name="Lee S."/>
            <person name="Talag J."/>
            <person name="Welchert J."/>
            <person name="Wing R.A."/>
        </authorList>
    </citation>
    <scope>NUCLEOTIDE SEQUENCE [LARGE SCALE GENOMIC DNA]</scope>
</reference>
<evidence type="ECO:0000313" key="1">
    <source>
        <dbReference type="EnsemblPlants" id="OPUNC02G12900.1"/>
    </source>
</evidence>
<organism evidence="1">
    <name type="scientific">Oryza punctata</name>
    <name type="common">Red rice</name>
    <dbReference type="NCBI Taxonomy" id="4537"/>
    <lineage>
        <taxon>Eukaryota</taxon>
        <taxon>Viridiplantae</taxon>
        <taxon>Streptophyta</taxon>
        <taxon>Embryophyta</taxon>
        <taxon>Tracheophyta</taxon>
        <taxon>Spermatophyta</taxon>
        <taxon>Magnoliopsida</taxon>
        <taxon>Liliopsida</taxon>
        <taxon>Poales</taxon>
        <taxon>Poaceae</taxon>
        <taxon>BOP clade</taxon>
        <taxon>Oryzoideae</taxon>
        <taxon>Oryzeae</taxon>
        <taxon>Oryzinae</taxon>
        <taxon>Oryza</taxon>
    </lineage>
</organism>